<evidence type="ECO:0000313" key="3">
    <source>
        <dbReference type="Proteomes" id="UP000075903"/>
    </source>
</evidence>
<dbReference type="AlphaFoldDB" id="A0A182V653"/>
<protein>
    <submittedName>
        <fullName evidence="2">Uncharacterized protein</fullName>
    </submittedName>
</protein>
<feature type="region of interest" description="Disordered" evidence="1">
    <location>
        <begin position="196"/>
        <end position="220"/>
    </location>
</feature>
<name>A0A182V653_ANOME</name>
<accession>A0A182V653</accession>
<proteinExistence type="predicted"/>
<dbReference type="VEuPathDB" id="VectorBase:AMEM009503"/>
<evidence type="ECO:0000256" key="1">
    <source>
        <dbReference type="SAM" id="MobiDB-lite"/>
    </source>
</evidence>
<organism evidence="2 3">
    <name type="scientific">Anopheles merus</name>
    <name type="common">Mosquito</name>
    <dbReference type="NCBI Taxonomy" id="30066"/>
    <lineage>
        <taxon>Eukaryota</taxon>
        <taxon>Metazoa</taxon>
        <taxon>Ecdysozoa</taxon>
        <taxon>Arthropoda</taxon>
        <taxon>Hexapoda</taxon>
        <taxon>Insecta</taxon>
        <taxon>Pterygota</taxon>
        <taxon>Neoptera</taxon>
        <taxon>Endopterygota</taxon>
        <taxon>Diptera</taxon>
        <taxon>Nematocera</taxon>
        <taxon>Culicoidea</taxon>
        <taxon>Culicidae</taxon>
        <taxon>Anophelinae</taxon>
        <taxon>Anopheles</taxon>
    </lineage>
</organism>
<reference evidence="2" key="1">
    <citation type="submission" date="2020-05" db="UniProtKB">
        <authorList>
            <consortium name="EnsemblMetazoa"/>
        </authorList>
    </citation>
    <scope>IDENTIFICATION</scope>
    <source>
        <strain evidence="2">MAF</strain>
    </source>
</reference>
<sequence>MQLMLVRGEWESVHSKRHQRATSDNTVWHPGCRTLVSLLRMTALKNIFTTLQPLYTATAAAGSQLETHPHHRTRVLVTRIRTDLKPPQPAKLPGSAPAIPPASAPLVLLHGTNIPSVKIPPVVPFPIAANVADTISIPSSLSTMNRQPMAASPSTTTLLRTTMLATSELGVTRNNPFRMSSSSTPEVVFRMTESELSAAPNTPAMNNPGMPRKLPTDSIT</sequence>
<keyword evidence="3" id="KW-1185">Reference proteome</keyword>
<dbReference type="EnsemblMetazoa" id="AMEM009503-RA">
    <property type="protein sequence ID" value="AMEM009503-PA"/>
    <property type="gene ID" value="AMEM009503"/>
</dbReference>
<dbReference type="Proteomes" id="UP000075903">
    <property type="component" value="Unassembled WGS sequence"/>
</dbReference>
<evidence type="ECO:0000313" key="2">
    <source>
        <dbReference type="EnsemblMetazoa" id="AMEM009503-PA"/>
    </source>
</evidence>